<organism evidence="4 5">
    <name type="scientific">Roseiconus lacunae</name>
    <dbReference type="NCBI Taxonomy" id="2605694"/>
    <lineage>
        <taxon>Bacteria</taxon>
        <taxon>Pseudomonadati</taxon>
        <taxon>Planctomycetota</taxon>
        <taxon>Planctomycetia</taxon>
        <taxon>Pirellulales</taxon>
        <taxon>Pirellulaceae</taxon>
        <taxon>Roseiconus</taxon>
    </lineage>
</organism>
<gene>
    <name evidence="4" type="ORF">QTN89_09240</name>
</gene>
<dbReference type="RefSeq" id="WP_149495657.1">
    <property type="nucleotide sequence ID" value="NZ_JASZZN010000005.1"/>
</dbReference>
<feature type="compositionally biased region" description="Polar residues" evidence="2">
    <location>
        <begin position="187"/>
        <end position="207"/>
    </location>
</feature>
<sequence>MESIGKEQAVSEGEERKSKWGDVRDLFAATREAIIVLALVLLIVAPGFVRDQLERAGITSFAGVEFGIDDVVDAGEQVALAEAEVANLAAQLASMQSKLDQMSDLGRSAKPEELREIASVVDSLKTKAASVDDSLSRTTSKIGRAIQLTHPDKLRELSERNAENQLRSRKALEQTLEQTTLLPELPSQATREPIQTNLSDPPVQSAQLKGFFVPQQSSSSVSR</sequence>
<feature type="transmembrane region" description="Helical" evidence="3">
    <location>
        <begin position="26"/>
        <end position="49"/>
    </location>
</feature>
<comment type="caution">
    <text evidence="4">The sequence shown here is derived from an EMBL/GenBank/DDBJ whole genome shotgun (WGS) entry which is preliminary data.</text>
</comment>
<evidence type="ECO:0000313" key="5">
    <source>
        <dbReference type="Proteomes" id="UP001239462"/>
    </source>
</evidence>
<dbReference type="EMBL" id="JASZZN010000005">
    <property type="protein sequence ID" value="MDM4015611.1"/>
    <property type="molecule type" value="Genomic_DNA"/>
</dbReference>
<accession>A0ABT7PH95</accession>
<keyword evidence="1" id="KW-0175">Coiled coil</keyword>
<dbReference type="Proteomes" id="UP001239462">
    <property type="component" value="Unassembled WGS sequence"/>
</dbReference>
<evidence type="ECO:0000313" key="4">
    <source>
        <dbReference type="EMBL" id="MDM4015611.1"/>
    </source>
</evidence>
<keyword evidence="3" id="KW-1133">Transmembrane helix</keyword>
<keyword evidence="5" id="KW-1185">Reference proteome</keyword>
<keyword evidence="3" id="KW-0472">Membrane</keyword>
<protein>
    <submittedName>
        <fullName evidence="4">Uncharacterized protein</fullName>
    </submittedName>
</protein>
<name>A0ABT7PH95_9BACT</name>
<proteinExistence type="predicted"/>
<reference evidence="4 5" key="1">
    <citation type="submission" date="2023-06" db="EMBL/GenBank/DDBJ databases">
        <title>Roseiconus lacunae JC819 isolated from Gulf of Mannar region, Tamil Nadu.</title>
        <authorList>
            <person name="Pk S."/>
            <person name="Ch S."/>
            <person name="Ch V.R."/>
        </authorList>
    </citation>
    <scope>NUCLEOTIDE SEQUENCE [LARGE SCALE GENOMIC DNA]</scope>
    <source>
        <strain evidence="4 5">JC819</strain>
    </source>
</reference>
<keyword evidence="3" id="KW-0812">Transmembrane</keyword>
<feature type="region of interest" description="Disordered" evidence="2">
    <location>
        <begin position="183"/>
        <end position="223"/>
    </location>
</feature>
<evidence type="ECO:0000256" key="3">
    <source>
        <dbReference type="SAM" id="Phobius"/>
    </source>
</evidence>
<evidence type="ECO:0000256" key="1">
    <source>
        <dbReference type="SAM" id="Coils"/>
    </source>
</evidence>
<feature type="coiled-coil region" evidence="1">
    <location>
        <begin position="71"/>
        <end position="105"/>
    </location>
</feature>
<evidence type="ECO:0000256" key="2">
    <source>
        <dbReference type="SAM" id="MobiDB-lite"/>
    </source>
</evidence>